<dbReference type="InterPro" id="IPR024096">
    <property type="entry name" value="NO_sig/Golgi_transp_ligand-bd"/>
</dbReference>
<dbReference type="RefSeq" id="WP_055657867.1">
    <property type="nucleotide sequence ID" value="NZ_CXST01000002.1"/>
</dbReference>
<dbReference type="SUPFAM" id="SSF111126">
    <property type="entry name" value="Ligand-binding domain in the NO signalling and Golgi transport"/>
    <property type="match status" value="1"/>
</dbReference>
<organism evidence="2 3">
    <name type="scientific">Roseibium aggregatum</name>
    <dbReference type="NCBI Taxonomy" id="187304"/>
    <lineage>
        <taxon>Bacteria</taxon>
        <taxon>Pseudomonadati</taxon>
        <taxon>Pseudomonadota</taxon>
        <taxon>Alphaproteobacteria</taxon>
        <taxon>Hyphomicrobiales</taxon>
        <taxon>Stappiaceae</taxon>
        <taxon>Roseibium</taxon>
    </lineage>
</organism>
<dbReference type="InterPro" id="IPR038158">
    <property type="entry name" value="H-NOX_domain_sf"/>
</dbReference>
<dbReference type="EMBL" id="CXST01000002">
    <property type="protein sequence ID" value="CTQ44980.1"/>
    <property type="molecule type" value="Genomic_DNA"/>
</dbReference>
<dbReference type="PANTHER" id="PTHR45655">
    <property type="entry name" value="GUANYLATE CYCLASE SOLUBLE SUBUNIT BETA-2"/>
    <property type="match status" value="1"/>
</dbReference>
<dbReference type="GO" id="GO:0020037">
    <property type="term" value="F:heme binding"/>
    <property type="evidence" value="ECO:0007669"/>
    <property type="project" value="InterPro"/>
</dbReference>
<dbReference type="Proteomes" id="UP000048926">
    <property type="component" value="Unassembled WGS sequence"/>
</dbReference>
<reference evidence="3" key="1">
    <citation type="submission" date="2015-07" db="EMBL/GenBank/DDBJ databases">
        <authorList>
            <person name="Rodrigo-Torres Lidia"/>
            <person name="Arahal R.David."/>
        </authorList>
    </citation>
    <scope>NUCLEOTIDE SEQUENCE [LARGE SCALE GENOMIC DNA]</scope>
    <source>
        <strain evidence="3">CECT 4801</strain>
    </source>
</reference>
<sequence>MYGMVNEGIRTFILDNHGPEAWQSICETAGLEELEFERMSSYDDAITYKLVGAICSFTGLPASDVLSIFGKYWVEYAGASHFGNLMRLAGNSFIEQLKGLDDMHDRILLSMPHLKPPSFEVDQKEDGSCILHYYSDRDGLAPMVIGLLHGLAKETGESIEVNQVAVKSEQADHDIFEIRILDTALKPMRPEAGI</sequence>
<gene>
    <name evidence="2" type="ORF">LAL4801_03427</name>
</gene>
<dbReference type="AlphaFoldDB" id="A0A0M6Y841"/>
<dbReference type="PANTHER" id="PTHR45655:SF13">
    <property type="entry name" value="SOLUBLE GUANYLATE CYCLASE GCY-32-RELATED"/>
    <property type="match status" value="1"/>
</dbReference>
<name>A0A0M6Y841_9HYPH</name>
<feature type="domain" description="Heme NO-binding" evidence="1">
    <location>
        <begin position="2"/>
        <end position="162"/>
    </location>
</feature>
<proteinExistence type="predicted"/>
<dbReference type="Pfam" id="PF07700">
    <property type="entry name" value="HNOB"/>
    <property type="match status" value="1"/>
</dbReference>
<dbReference type="STRING" id="187304.B0E33_06215"/>
<dbReference type="Gene3D" id="3.90.1520.10">
    <property type="entry name" value="H-NOX domain"/>
    <property type="match status" value="1"/>
</dbReference>
<keyword evidence="3" id="KW-1185">Reference proteome</keyword>
<dbReference type="OrthoDB" id="981203at2"/>
<accession>A0A0M6Y841</accession>
<protein>
    <submittedName>
        <fullName evidence="2">Heme NO binding protein</fullName>
    </submittedName>
</protein>
<evidence type="ECO:0000259" key="1">
    <source>
        <dbReference type="Pfam" id="PF07700"/>
    </source>
</evidence>
<dbReference type="InterPro" id="IPR011644">
    <property type="entry name" value="Heme_NO-bd"/>
</dbReference>
<evidence type="ECO:0000313" key="3">
    <source>
        <dbReference type="Proteomes" id="UP000048926"/>
    </source>
</evidence>
<evidence type="ECO:0000313" key="2">
    <source>
        <dbReference type="EMBL" id="CTQ44980.1"/>
    </source>
</evidence>